<dbReference type="Pfam" id="PF07686">
    <property type="entry name" value="V-set"/>
    <property type="match status" value="1"/>
</dbReference>
<comment type="subcellular location">
    <subcellularLocation>
        <location evidence="1">Membrane</location>
    </subcellularLocation>
</comment>
<feature type="region of interest" description="Disordered" evidence="4">
    <location>
        <begin position="46"/>
        <end position="78"/>
    </location>
</feature>
<keyword evidence="3 5" id="KW-0472">Membrane</keyword>
<keyword evidence="5" id="KW-1133">Transmembrane helix</keyword>
<evidence type="ECO:0000256" key="4">
    <source>
        <dbReference type="SAM" id="MobiDB-lite"/>
    </source>
</evidence>
<proteinExistence type="predicted"/>
<gene>
    <name evidence="7" type="ORF">XENORESO_002031</name>
</gene>
<dbReference type="SUPFAM" id="SSF48726">
    <property type="entry name" value="Immunoglobulin"/>
    <property type="match status" value="1"/>
</dbReference>
<reference evidence="7 8" key="1">
    <citation type="submission" date="2021-06" db="EMBL/GenBank/DDBJ databases">
        <authorList>
            <person name="Palmer J.M."/>
        </authorList>
    </citation>
    <scope>NUCLEOTIDE SEQUENCE [LARGE SCALE GENOMIC DNA]</scope>
    <source>
        <strain evidence="7 8">XR_2019</strain>
        <tissue evidence="7">Muscle</tissue>
    </source>
</reference>
<dbReference type="InterPro" id="IPR036179">
    <property type="entry name" value="Ig-like_dom_sf"/>
</dbReference>
<dbReference type="Gene3D" id="2.60.40.10">
    <property type="entry name" value="Immunoglobulins"/>
    <property type="match status" value="1"/>
</dbReference>
<evidence type="ECO:0000259" key="6">
    <source>
        <dbReference type="Pfam" id="PF07686"/>
    </source>
</evidence>
<dbReference type="Proteomes" id="UP001444071">
    <property type="component" value="Unassembled WGS sequence"/>
</dbReference>
<dbReference type="InterPro" id="IPR013106">
    <property type="entry name" value="Ig_V-set"/>
</dbReference>
<organism evidence="7 8">
    <name type="scientific">Xenotaenia resolanae</name>
    <dbReference type="NCBI Taxonomy" id="208358"/>
    <lineage>
        <taxon>Eukaryota</taxon>
        <taxon>Metazoa</taxon>
        <taxon>Chordata</taxon>
        <taxon>Craniata</taxon>
        <taxon>Vertebrata</taxon>
        <taxon>Euteleostomi</taxon>
        <taxon>Actinopterygii</taxon>
        <taxon>Neopterygii</taxon>
        <taxon>Teleostei</taxon>
        <taxon>Neoteleostei</taxon>
        <taxon>Acanthomorphata</taxon>
        <taxon>Ovalentaria</taxon>
        <taxon>Atherinomorphae</taxon>
        <taxon>Cyprinodontiformes</taxon>
        <taxon>Goodeidae</taxon>
        <taxon>Xenotaenia</taxon>
    </lineage>
</organism>
<evidence type="ECO:0000256" key="5">
    <source>
        <dbReference type="SAM" id="Phobius"/>
    </source>
</evidence>
<protein>
    <recommendedName>
        <fullName evidence="6">Immunoglobulin V-set domain-containing protein</fullName>
    </recommendedName>
</protein>
<feature type="domain" description="Immunoglobulin V-set" evidence="6">
    <location>
        <begin position="160"/>
        <end position="246"/>
    </location>
</feature>
<evidence type="ECO:0000256" key="3">
    <source>
        <dbReference type="ARBA" id="ARBA00023136"/>
    </source>
</evidence>
<dbReference type="InterPro" id="IPR050671">
    <property type="entry name" value="CD300_family_receptors"/>
</dbReference>
<dbReference type="PANTHER" id="PTHR11860">
    <property type="entry name" value="POLYMERIC-IMMUNOGLOBULIN RECEPTOR"/>
    <property type="match status" value="1"/>
</dbReference>
<name>A0ABV0WCC2_9TELE</name>
<dbReference type="EMBL" id="JAHRIM010041384">
    <property type="protein sequence ID" value="MEQ2267124.1"/>
    <property type="molecule type" value="Genomic_DNA"/>
</dbReference>
<dbReference type="InterPro" id="IPR013783">
    <property type="entry name" value="Ig-like_fold"/>
</dbReference>
<keyword evidence="2 5" id="KW-0812">Transmembrane</keyword>
<evidence type="ECO:0000256" key="2">
    <source>
        <dbReference type="ARBA" id="ARBA00022692"/>
    </source>
</evidence>
<evidence type="ECO:0000256" key="1">
    <source>
        <dbReference type="ARBA" id="ARBA00004370"/>
    </source>
</evidence>
<sequence>MLYAAAGTTATLIIFLLATYFRNRRGASKPQLHVCPDNIDSRNKVTESKCDKGVKSDKKSSEGISASIDPLRQDPKASTGPGFKCPVLIYENLPFPGGASGSRCSPADQQNIDDINNRIYITPLPSAVSERAAGSFDRKHTTDPSRGETANRINTLICDKPTVVSGTEGQTFDFRCEYPNNWNNKSKYFCCFDIKKSFAQLIRTSNHNEWTTAGRVSLYDNATASFFIVRVDKLSLNDSGMYWWGADGSDHIKRIDLNVSREVTLQLFLTMILCIGAMMFVCLFTICLLLAAKKRRSTPQQRRELDFCVGVIIILKMLEFKDHPKVCL</sequence>
<keyword evidence="8" id="KW-1185">Reference proteome</keyword>
<feature type="transmembrane region" description="Helical" evidence="5">
    <location>
        <begin position="267"/>
        <end position="292"/>
    </location>
</feature>
<feature type="compositionally biased region" description="Basic and acidic residues" evidence="4">
    <location>
        <begin position="46"/>
        <end position="61"/>
    </location>
</feature>
<evidence type="ECO:0000313" key="7">
    <source>
        <dbReference type="EMBL" id="MEQ2267124.1"/>
    </source>
</evidence>
<evidence type="ECO:0000313" key="8">
    <source>
        <dbReference type="Proteomes" id="UP001444071"/>
    </source>
</evidence>
<dbReference type="PANTHER" id="PTHR11860:SF118">
    <property type="entry name" value="CMRF35-LIKE MOLECULE 3-RELATED"/>
    <property type="match status" value="1"/>
</dbReference>
<comment type="caution">
    <text evidence="7">The sequence shown here is derived from an EMBL/GenBank/DDBJ whole genome shotgun (WGS) entry which is preliminary data.</text>
</comment>
<accession>A0ABV0WCC2</accession>